<dbReference type="InterPro" id="IPR010067">
    <property type="entry name" value="ABC_SsuA_sub-bd"/>
</dbReference>
<evidence type="ECO:0000256" key="1">
    <source>
        <dbReference type="ARBA" id="ARBA00004418"/>
    </source>
</evidence>
<dbReference type="Pfam" id="PF09084">
    <property type="entry name" value="NMT1"/>
    <property type="match status" value="1"/>
</dbReference>
<dbReference type="PROSITE" id="PS51257">
    <property type="entry name" value="PROKAR_LIPOPROTEIN"/>
    <property type="match status" value="1"/>
</dbReference>
<dbReference type="Proteomes" id="UP000243446">
    <property type="component" value="Unassembled WGS sequence"/>
</dbReference>
<dbReference type="FunFam" id="3.40.190.10:FF:000050">
    <property type="entry name" value="Sulfonate ABC transporter substrate-binding protein"/>
    <property type="match status" value="1"/>
</dbReference>
<accession>A0A2H9YV66</accession>
<evidence type="ECO:0000256" key="5">
    <source>
        <dbReference type="ARBA" id="ARBA00055538"/>
    </source>
</evidence>
<organism evidence="8 9">
    <name type="scientific">Acinetobacter pseudolwoffii</name>
    <dbReference type="NCBI Taxonomy" id="2053287"/>
    <lineage>
        <taxon>Bacteria</taxon>
        <taxon>Pseudomonadati</taxon>
        <taxon>Pseudomonadota</taxon>
        <taxon>Gammaproteobacteria</taxon>
        <taxon>Moraxellales</taxon>
        <taxon>Moraxellaceae</taxon>
        <taxon>Acinetobacter</taxon>
    </lineage>
</organism>
<evidence type="ECO:0000313" key="9">
    <source>
        <dbReference type="Proteomes" id="UP000243446"/>
    </source>
</evidence>
<evidence type="ECO:0000256" key="4">
    <source>
        <dbReference type="ARBA" id="ARBA00022729"/>
    </source>
</evidence>
<dbReference type="SUPFAM" id="SSF53850">
    <property type="entry name" value="Periplasmic binding protein-like II"/>
    <property type="match status" value="1"/>
</dbReference>
<dbReference type="GO" id="GO:0042626">
    <property type="term" value="F:ATPase-coupled transmembrane transporter activity"/>
    <property type="evidence" value="ECO:0007669"/>
    <property type="project" value="InterPro"/>
</dbReference>
<comment type="subcellular location">
    <subcellularLocation>
        <location evidence="1">Periplasm</location>
    </subcellularLocation>
</comment>
<comment type="function">
    <text evidence="5">Part of a binding-protein-dependent transport system for aliphatic sulfonates. Putative binding protein.</text>
</comment>
<evidence type="ECO:0000256" key="6">
    <source>
        <dbReference type="ARBA" id="ARBA00070228"/>
    </source>
</evidence>
<dbReference type="PANTHER" id="PTHR30024:SF42">
    <property type="entry name" value="ALIPHATIC SULFONATES-BINDING PROTEIN-RELATED"/>
    <property type="match status" value="1"/>
</dbReference>
<comment type="similarity">
    <text evidence="2">Belongs to the bacterial solute-binding protein SsuA/TauA family.</text>
</comment>
<comment type="caution">
    <text evidence="8">The sequence shown here is derived from an EMBL/GenBank/DDBJ whole genome shotgun (WGS) entry which is preliminary data.</text>
</comment>
<keyword evidence="4" id="KW-0732">Signal</keyword>
<evidence type="ECO:0000313" key="8">
    <source>
        <dbReference type="EMBL" id="PJO76542.1"/>
    </source>
</evidence>
<dbReference type="AlphaFoldDB" id="A0A2H9YV66"/>
<gene>
    <name evidence="8" type="ORF">CWI32_02570</name>
</gene>
<keyword evidence="3" id="KW-0813">Transport</keyword>
<dbReference type="GeneID" id="97176929"/>
<reference evidence="8 9" key="1">
    <citation type="submission" date="2017-11" db="EMBL/GenBank/DDBJ databases">
        <title>Revising the taxonomy of the Acinetobacter lwoffii group: the description of Acinetobacter pseudolwoffii sp. nov. and emended description of Acinetobacter lwoffii.</title>
        <authorList>
            <person name="Nemec A."/>
            <person name="Radolfova-Krizova L."/>
        </authorList>
    </citation>
    <scope>NUCLEOTIDE SEQUENCE [LARGE SCALE GENOMIC DNA]</scope>
    <source>
        <strain evidence="8 9">ANC 5044</strain>
    </source>
</reference>
<dbReference type="EMBL" id="PHRG01000001">
    <property type="protein sequence ID" value="PJO76542.1"/>
    <property type="molecule type" value="Genomic_DNA"/>
</dbReference>
<evidence type="ECO:0000256" key="2">
    <source>
        <dbReference type="ARBA" id="ARBA00010742"/>
    </source>
</evidence>
<dbReference type="NCBIfam" id="TIGR01728">
    <property type="entry name" value="SsuA_fam"/>
    <property type="match status" value="1"/>
</dbReference>
<dbReference type="RefSeq" id="WP_074383812.1">
    <property type="nucleotide sequence ID" value="NZ_CBDBYO010000003.1"/>
</dbReference>
<dbReference type="GO" id="GO:0042597">
    <property type="term" value="C:periplasmic space"/>
    <property type="evidence" value="ECO:0007669"/>
    <property type="project" value="UniProtKB-SubCell"/>
</dbReference>
<protein>
    <recommendedName>
        <fullName evidence="6">Putative aliphatic sulfonates-binding protein</fullName>
    </recommendedName>
</protein>
<name>A0A2H9YV66_9GAMM</name>
<dbReference type="SMART" id="SM00062">
    <property type="entry name" value="PBPb"/>
    <property type="match status" value="1"/>
</dbReference>
<evidence type="ECO:0000259" key="7">
    <source>
        <dbReference type="SMART" id="SM00062"/>
    </source>
</evidence>
<dbReference type="InterPro" id="IPR001638">
    <property type="entry name" value="Solute-binding_3/MltF_N"/>
</dbReference>
<dbReference type="Gene3D" id="3.40.190.10">
    <property type="entry name" value="Periplasmic binding protein-like II"/>
    <property type="match status" value="2"/>
</dbReference>
<dbReference type="InterPro" id="IPR015168">
    <property type="entry name" value="SsuA/THI5"/>
</dbReference>
<proteinExistence type="inferred from homology"/>
<evidence type="ECO:0000256" key="3">
    <source>
        <dbReference type="ARBA" id="ARBA00022448"/>
    </source>
</evidence>
<dbReference type="PANTHER" id="PTHR30024">
    <property type="entry name" value="ALIPHATIC SULFONATES-BINDING PROTEIN-RELATED"/>
    <property type="match status" value="1"/>
</dbReference>
<dbReference type="GO" id="GO:0016020">
    <property type="term" value="C:membrane"/>
    <property type="evidence" value="ECO:0007669"/>
    <property type="project" value="InterPro"/>
</dbReference>
<feature type="domain" description="Solute-binding protein family 3/N-terminal" evidence="7">
    <location>
        <begin position="43"/>
        <end position="262"/>
    </location>
</feature>
<sequence>MSNLKTVSSISLALLGFALIGCQKQEPQQNTAAETAVPPQVQTIAIGFQKSALNLLVARDEKLMEQQFPNTKIEWKEFPAGPQMLEALAVGAVDYGYVGNTPPIFAQAADKSLNYVAFEKVAGNSSAVILPHDSDIQTIQQLKGKRIAVQKGSSAHELLAKTLEKAGLSWSEIQAVWLPPADARAAFDKKAIDAWAIWDPFLGAAEVDSNVKVLIESSVFPQTYAFYIGNPEFIQKHPDSPEKFIQALNASDQWIIKNQSLALDVYQKSTGLKPEVAKIAFERRLKPSPVLPLTAEVVEAQQHIADLFQQVQLIPNKISVQQHIWTPTATH</sequence>